<protein>
    <submittedName>
        <fullName evidence="2">Uncharacterized protein</fullName>
    </submittedName>
</protein>
<evidence type="ECO:0000313" key="3">
    <source>
        <dbReference type="Proteomes" id="UP000823775"/>
    </source>
</evidence>
<keyword evidence="3" id="KW-1185">Reference proteome</keyword>
<dbReference type="EMBL" id="JACEIK010000549">
    <property type="protein sequence ID" value="MCD7458895.1"/>
    <property type="molecule type" value="Genomic_DNA"/>
</dbReference>
<name>A0ABS8SJB1_DATST</name>
<proteinExistence type="predicted"/>
<feature type="coiled-coil region" evidence="1">
    <location>
        <begin position="166"/>
        <end position="193"/>
    </location>
</feature>
<organism evidence="2 3">
    <name type="scientific">Datura stramonium</name>
    <name type="common">Jimsonweed</name>
    <name type="synonym">Common thornapple</name>
    <dbReference type="NCBI Taxonomy" id="4076"/>
    <lineage>
        <taxon>Eukaryota</taxon>
        <taxon>Viridiplantae</taxon>
        <taxon>Streptophyta</taxon>
        <taxon>Embryophyta</taxon>
        <taxon>Tracheophyta</taxon>
        <taxon>Spermatophyta</taxon>
        <taxon>Magnoliopsida</taxon>
        <taxon>eudicotyledons</taxon>
        <taxon>Gunneridae</taxon>
        <taxon>Pentapetalae</taxon>
        <taxon>asterids</taxon>
        <taxon>lamiids</taxon>
        <taxon>Solanales</taxon>
        <taxon>Solanaceae</taxon>
        <taxon>Solanoideae</taxon>
        <taxon>Datureae</taxon>
        <taxon>Datura</taxon>
    </lineage>
</organism>
<dbReference type="Proteomes" id="UP000823775">
    <property type="component" value="Unassembled WGS sequence"/>
</dbReference>
<gene>
    <name evidence="2" type="ORF">HAX54_039519</name>
</gene>
<sequence>MSTSKRNRKGKAPMANTDIQYIPFDEALRIVHLCFGLARMEEYYVSFKEKRSINAGLNLRMQQRILKHKGRVDTILCLLFVWVWGQEVNITPEVINSIDWATPIQPDETHVNVRAIIAEQFKMKAKQQATLLPYPSLLKIAQMGQSHESQIVKLSKAIPSMIQQAMQPAREKLRGLYAKVDALENEVITLRNEVANPSWKSGGLDTNSYHELRTLPDKWVVFELGNPLERPPDPIMPYEVETVSWNEATYSWVPRPNH</sequence>
<evidence type="ECO:0000256" key="1">
    <source>
        <dbReference type="SAM" id="Coils"/>
    </source>
</evidence>
<comment type="caution">
    <text evidence="2">The sequence shown here is derived from an EMBL/GenBank/DDBJ whole genome shotgun (WGS) entry which is preliminary data.</text>
</comment>
<evidence type="ECO:0000313" key="2">
    <source>
        <dbReference type="EMBL" id="MCD7458895.1"/>
    </source>
</evidence>
<reference evidence="2 3" key="1">
    <citation type="journal article" date="2021" name="BMC Genomics">
        <title>Datura genome reveals duplications of psychoactive alkaloid biosynthetic genes and high mutation rate following tissue culture.</title>
        <authorList>
            <person name="Rajewski A."/>
            <person name="Carter-House D."/>
            <person name="Stajich J."/>
            <person name="Litt A."/>
        </authorList>
    </citation>
    <scope>NUCLEOTIDE SEQUENCE [LARGE SCALE GENOMIC DNA]</scope>
    <source>
        <strain evidence="2">AR-01</strain>
    </source>
</reference>
<accession>A0ABS8SJB1</accession>
<keyword evidence="1" id="KW-0175">Coiled coil</keyword>